<evidence type="ECO:0000256" key="2">
    <source>
        <dbReference type="SAM" id="MobiDB-lite"/>
    </source>
</evidence>
<feature type="region of interest" description="Disordered" evidence="2">
    <location>
        <begin position="93"/>
        <end position="135"/>
    </location>
</feature>
<feature type="coiled-coil region" evidence="1">
    <location>
        <begin position="2"/>
        <end position="29"/>
    </location>
</feature>
<organism evidence="3 4">
    <name type="scientific">Cirrhinus mrigala</name>
    <name type="common">Mrigala</name>
    <dbReference type="NCBI Taxonomy" id="683832"/>
    <lineage>
        <taxon>Eukaryota</taxon>
        <taxon>Metazoa</taxon>
        <taxon>Chordata</taxon>
        <taxon>Craniata</taxon>
        <taxon>Vertebrata</taxon>
        <taxon>Euteleostomi</taxon>
        <taxon>Actinopterygii</taxon>
        <taxon>Neopterygii</taxon>
        <taxon>Teleostei</taxon>
        <taxon>Ostariophysi</taxon>
        <taxon>Cypriniformes</taxon>
        <taxon>Cyprinidae</taxon>
        <taxon>Labeoninae</taxon>
        <taxon>Labeonini</taxon>
        <taxon>Cirrhinus</taxon>
    </lineage>
</organism>
<feature type="non-terminal residue" evidence="3">
    <location>
        <position position="135"/>
    </location>
</feature>
<protein>
    <submittedName>
        <fullName evidence="3">Uncharacterized protein</fullName>
    </submittedName>
</protein>
<proteinExistence type="predicted"/>
<evidence type="ECO:0000256" key="1">
    <source>
        <dbReference type="SAM" id="Coils"/>
    </source>
</evidence>
<evidence type="ECO:0000313" key="4">
    <source>
        <dbReference type="Proteomes" id="UP001529510"/>
    </source>
</evidence>
<dbReference type="AlphaFoldDB" id="A0ABD0P461"/>
<sequence length="135" mass="15577">GATDLEKQLEVLESENQRLKQELRASQTQTTCSTAHCPHSQDVEALRGELCRKDEECRERERRLAALEQQVQERTGVVVQLQQQLEEAAQRRQDLQQQLEEASRLRSQSEEELTSRLRDAEEALSRQAAQPLQVK</sequence>
<dbReference type="Proteomes" id="UP001529510">
    <property type="component" value="Unassembled WGS sequence"/>
</dbReference>
<keyword evidence="1" id="KW-0175">Coiled coil</keyword>
<dbReference type="Gene3D" id="1.20.5.170">
    <property type="match status" value="1"/>
</dbReference>
<feature type="compositionally biased region" description="Basic and acidic residues" evidence="2">
    <location>
        <begin position="101"/>
        <end position="124"/>
    </location>
</feature>
<accession>A0ABD0P461</accession>
<keyword evidence="4" id="KW-1185">Reference proteome</keyword>
<gene>
    <name evidence="3" type="ORF">M9458_037009</name>
</gene>
<feature type="non-terminal residue" evidence="3">
    <location>
        <position position="1"/>
    </location>
</feature>
<evidence type="ECO:0000313" key="3">
    <source>
        <dbReference type="EMBL" id="KAL0168787.1"/>
    </source>
</evidence>
<dbReference type="EMBL" id="JAMKFB020000018">
    <property type="protein sequence ID" value="KAL0168787.1"/>
    <property type="molecule type" value="Genomic_DNA"/>
</dbReference>
<comment type="caution">
    <text evidence="3">The sequence shown here is derived from an EMBL/GenBank/DDBJ whole genome shotgun (WGS) entry which is preliminary data.</text>
</comment>
<name>A0ABD0P461_CIRMR</name>
<reference evidence="3 4" key="1">
    <citation type="submission" date="2024-05" db="EMBL/GenBank/DDBJ databases">
        <title>Genome sequencing and assembly of Indian major carp, Cirrhinus mrigala (Hamilton, 1822).</title>
        <authorList>
            <person name="Mohindra V."/>
            <person name="Chowdhury L.M."/>
            <person name="Lal K."/>
            <person name="Jena J.K."/>
        </authorList>
    </citation>
    <scope>NUCLEOTIDE SEQUENCE [LARGE SCALE GENOMIC DNA]</scope>
    <source>
        <strain evidence="3">CM1030</strain>
        <tissue evidence="3">Blood</tissue>
    </source>
</reference>